<dbReference type="SMART" id="SM00408">
    <property type="entry name" value="IGc2"/>
    <property type="match status" value="2"/>
</dbReference>
<dbReference type="Proteomes" id="UP000314294">
    <property type="component" value="Unassembled WGS sequence"/>
</dbReference>
<dbReference type="AlphaFoldDB" id="A0A4Z2J1G4"/>
<dbReference type="PROSITE" id="PS50835">
    <property type="entry name" value="IG_LIKE"/>
    <property type="match status" value="2"/>
</dbReference>
<dbReference type="InterPro" id="IPR003598">
    <property type="entry name" value="Ig_sub2"/>
</dbReference>
<dbReference type="EMBL" id="SRLO01000032">
    <property type="protein sequence ID" value="TNN83538.1"/>
    <property type="molecule type" value="Genomic_DNA"/>
</dbReference>
<reference evidence="4 5" key="1">
    <citation type="submission" date="2019-03" db="EMBL/GenBank/DDBJ databases">
        <title>First draft genome of Liparis tanakae, snailfish: a comprehensive survey of snailfish specific genes.</title>
        <authorList>
            <person name="Kim W."/>
            <person name="Song I."/>
            <person name="Jeong J.-H."/>
            <person name="Kim D."/>
            <person name="Kim S."/>
            <person name="Ryu S."/>
            <person name="Song J.Y."/>
            <person name="Lee S.K."/>
        </authorList>
    </citation>
    <scope>NUCLEOTIDE SEQUENCE [LARGE SCALE GENOMIC DNA]</scope>
    <source>
        <tissue evidence="4">Muscle</tissue>
    </source>
</reference>
<dbReference type="CDD" id="cd00096">
    <property type="entry name" value="Ig"/>
    <property type="match status" value="1"/>
</dbReference>
<feature type="domain" description="Ig-like" evidence="3">
    <location>
        <begin position="320"/>
        <end position="391"/>
    </location>
</feature>
<dbReference type="PANTHER" id="PTHR15360:SF2">
    <property type="entry name" value="PLATELET-DERIVED GROWTH FACTOR RECEPTOR-LIKE PROTEIN"/>
    <property type="match status" value="1"/>
</dbReference>
<keyword evidence="4" id="KW-0675">Receptor</keyword>
<sequence>MMGVSIRRHSAWVLNASTTSGETLCLRPGNKGVRVEGDARSGQCQVLGQVGEFLTEEHQAGESVFAKGDVFEDHQTVGAAGRQVDFLQVERWHAVTVAEGVYILWVWMRSRTLPWAVAAKFTQALVIRWIAERDPGSYTQTWLSPGFLFKGLHVRLQHWDPVDVTRSVQPFLLLVPSASIGGVLFVRFLRRHVELTRSPVSYTSSGVTDTRILNTSFPMQRFAYCVSLSARKRRLCTIKYYAFARFIFNRVERVTGVNPEEEVSVMLSKSYPIQNNEVSDFADATIWWCSRICTNPHKLHPRPPHNLHACCSVFKVWCQPVISPSGPHVVVPKRGRLELLCRDNATASGAPSRLRWQRGRARRLEGEVEEDGAASVTVTAAQAYHMGRYVCVNNSTLEHSSVYVYVKDPQNAFQRTMVNVILVRAGENCTIPCLVTDPEVTLLALEACDGRPLPPGMSYHSDPQRGVTISSARKEYEGCFVCVGQLHGVKVTSSQYTVDVRLVPEVPPGITLSLKDTVILRRGERFEITCRSANVNPDFSVTWDFPQAAHPDESHTSHILSGSRGYQRATSLVIAAVNQSDSGTYRCHAHNERGTSATALQLDVRGES</sequence>
<dbReference type="OrthoDB" id="6077854at2759"/>
<dbReference type="InterPro" id="IPR003599">
    <property type="entry name" value="Ig_sub"/>
</dbReference>
<dbReference type="InterPro" id="IPR013783">
    <property type="entry name" value="Ig-like_fold"/>
</dbReference>
<organism evidence="4 5">
    <name type="scientific">Liparis tanakae</name>
    <name type="common">Tanaka's snailfish</name>
    <dbReference type="NCBI Taxonomy" id="230148"/>
    <lineage>
        <taxon>Eukaryota</taxon>
        <taxon>Metazoa</taxon>
        <taxon>Chordata</taxon>
        <taxon>Craniata</taxon>
        <taxon>Vertebrata</taxon>
        <taxon>Euteleostomi</taxon>
        <taxon>Actinopterygii</taxon>
        <taxon>Neopterygii</taxon>
        <taxon>Teleostei</taxon>
        <taxon>Neoteleostei</taxon>
        <taxon>Acanthomorphata</taxon>
        <taxon>Eupercaria</taxon>
        <taxon>Perciformes</taxon>
        <taxon>Cottioidei</taxon>
        <taxon>Cottales</taxon>
        <taxon>Liparidae</taxon>
        <taxon>Liparis</taxon>
    </lineage>
</organism>
<evidence type="ECO:0000313" key="5">
    <source>
        <dbReference type="Proteomes" id="UP000314294"/>
    </source>
</evidence>
<name>A0A4Z2J1G4_9TELE</name>
<gene>
    <name evidence="4" type="primary">kita</name>
    <name evidence="4" type="ORF">EYF80_006056</name>
</gene>
<dbReference type="SUPFAM" id="SSF48726">
    <property type="entry name" value="Immunoglobulin"/>
    <property type="match status" value="3"/>
</dbReference>
<comment type="caution">
    <text evidence="4">The sequence shown here is derived from an EMBL/GenBank/DDBJ whole genome shotgun (WGS) entry which is preliminary data.</text>
</comment>
<proteinExistence type="predicted"/>
<comment type="subunit">
    <text evidence="1">Forms a complex composed of PDGFRL, TNK2 and GRB2.</text>
</comment>
<dbReference type="Pfam" id="PF13927">
    <property type="entry name" value="Ig_3"/>
    <property type="match status" value="1"/>
</dbReference>
<protein>
    <recommendedName>
        <fullName evidence="2">Platelet-derived growth factor receptor-like protein</fullName>
    </recommendedName>
</protein>
<dbReference type="InterPro" id="IPR042495">
    <property type="entry name" value="PDGFRL"/>
</dbReference>
<dbReference type="SMART" id="SM00409">
    <property type="entry name" value="IG"/>
    <property type="match status" value="3"/>
</dbReference>
<feature type="domain" description="Ig-like" evidence="3">
    <location>
        <begin position="508"/>
        <end position="605"/>
    </location>
</feature>
<dbReference type="InterPro" id="IPR036179">
    <property type="entry name" value="Ig-like_dom_sf"/>
</dbReference>
<dbReference type="InterPro" id="IPR007110">
    <property type="entry name" value="Ig-like_dom"/>
</dbReference>
<evidence type="ECO:0000313" key="4">
    <source>
        <dbReference type="EMBL" id="TNN83538.1"/>
    </source>
</evidence>
<evidence type="ECO:0000256" key="1">
    <source>
        <dbReference type="ARBA" id="ARBA00011360"/>
    </source>
</evidence>
<dbReference type="PANTHER" id="PTHR15360">
    <property type="entry name" value="PLATELET-DERIVED GROWTH FACTOR RECEPTOR LIKE"/>
    <property type="match status" value="1"/>
</dbReference>
<evidence type="ECO:0000259" key="3">
    <source>
        <dbReference type="PROSITE" id="PS50835"/>
    </source>
</evidence>
<dbReference type="Gene3D" id="2.60.40.10">
    <property type="entry name" value="Immunoglobulins"/>
    <property type="match status" value="3"/>
</dbReference>
<accession>A0A4Z2J1G4</accession>
<keyword evidence="5" id="KW-1185">Reference proteome</keyword>
<evidence type="ECO:0000256" key="2">
    <source>
        <dbReference type="ARBA" id="ARBA00019671"/>
    </source>
</evidence>